<feature type="compositionally biased region" description="Polar residues" evidence="4">
    <location>
        <begin position="55"/>
        <end position="69"/>
    </location>
</feature>
<dbReference type="InterPro" id="IPR052837">
    <property type="entry name" value="Mitoribosomal_bS21"/>
</dbReference>
<dbReference type="STRING" id="576137.A0A1L7XCC5"/>
<dbReference type="AlphaFoldDB" id="A0A1L7XCC5"/>
<organism evidence="5 6">
    <name type="scientific">Phialocephala subalpina</name>
    <dbReference type="NCBI Taxonomy" id="576137"/>
    <lineage>
        <taxon>Eukaryota</taxon>
        <taxon>Fungi</taxon>
        <taxon>Dikarya</taxon>
        <taxon>Ascomycota</taxon>
        <taxon>Pezizomycotina</taxon>
        <taxon>Leotiomycetes</taxon>
        <taxon>Helotiales</taxon>
        <taxon>Mollisiaceae</taxon>
        <taxon>Phialocephala</taxon>
        <taxon>Phialocephala fortinii species complex</taxon>
    </lineage>
</organism>
<evidence type="ECO:0000313" key="6">
    <source>
        <dbReference type="Proteomes" id="UP000184330"/>
    </source>
</evidence>
<feature type="region of interest" description="Disordered" evidence="4">
    <location>
        <begin position="121"/>
        <end position="150"/>
    </location>
</feature>
<name>A0A1L7XCC5_9HELO</name>
<dbReference type="GO" id="GO:0003735">
    <property type="term" value="F:structural constituent of ribosome"/>
    <property type="evidence" value="ECO:0007669"/>
    <property type="project" value="InterPro"/>
</dbReference>
<accession>A0A1L7XCC5</accession>
<evidence type="ECO:0000313" key="5">
    <source>
        <dbReference type="EMBL" id="CZR62681.1"/>
    </source>
</evidence>
<evidence type="ECO:0000256" key="3">
    <source>
        <dbReference type="ARBA" id="ARBA00023274"/>
    </source>
</evidence>
<dbReference type="PANTHER" id="PTHR41237:SF1">
    <property type="entry name" value="SMALL RIBOSOMAL SUBUNIT PROTEIN BS21M"/>
    <property type="match status" value="1"/>
</dbReference>
<dbReference type="GO" id="GO:0005763">
    <property type="term" value="C:mitochondrial small ribosomal subunit"/>
    <property type="evidence" value="ECO:0007669"/>
    <property type="project" value="TreeGrafter"/>
</dbReference>
<protein>
    <recommendedName>
        <fullName evidence="7">Ribosomal protein S21</fullName>
    </recommendedName>
</protein>
<reference evidence="5 6" key="1">
    <citation type="submission" date="2016-03" db="EMBL/GenBank/DDBJ databases">
        <authorList>
            <person name="Ploux O."/>
        </authorList>
    </citation>
    <scope>NUCLEOTIDE SEQUENCE [LARGE SCALE GENOMIC DNA]</scope>
    <source>
        <strain evidence="5 6">UAMH 11012</strain>
    </source>
</reference>
<dbReference type="GO" id="GO:0070124">
    <property type="term" value="P:mitochondrial translational initiation"/>
    <property type="evidence" value="ECO:0007669"/>
    <property type="project" value="TreeGrafter"/>
</dbReference>
<proteinExistence type="inferred from homology"/>
<sequence>MELRRAADALLRSQASPLATTINPRSTIRWSSKAQSTYTCCSNRPAQRYLTTTTRLDAVKQNPTTSARPPQSAGAQPPKNPMDALGSSLGWTSHVRASRPSFPKASSKLALEKKLNGGDSASDLLSSLSLRNRRRDGPPTSTQGSGMDVSKMLDPFSSVDNGSFMQGAMQDLIVPKTKRAPMKLGPSTGRSITIGATIDVGRGFRLLEMSCARNKVRSDANKQRFHERGGLKRKRLRRERWRRRFMDGFKATVGRVKQLKNQGW</sequence>
<feature type="region of interest" description="Disordered" evidence="4">
    <location>
        <begin position="55"/>
        <end position="88"/>
    </location>
</feature>
<keyword evidence="6" id="KW-1185">Reference proteome</keyword>
<dbReference type="InterPro" id="IPR001911">
    <property type="entry name" value="Ribosomal_bS21"/>
</dbReference>
<dbReference type="OrthoDB" id="2501249at2759"/>
<evidence type="ECO:0000256" key="1">
    <source>
        <dbReference type="ARBA" id="ARBA00006640"/>
    </source>
</evidence>
<dbReference type="PANTHER" id="PTHR41237">
    <property type="entry name" value="37S RIBOSOMAL PROTEIN MRP21, MITOCHONDRIAL"/>
    <property type="match status" value="1"/>
</dbReference>
<comment type="similarity">
    <text evidence="1">Belongs to the bacterial ribosomal protein bS21 family.</text>
</comment>
<dbReference type="Pfam" id="PF01165">
    <property type="entry name" value="Ribosomal_S21"/>
    <property type="match status" value="1"/>
</dbReference>
<dbReference type="Proteomes" id="UP000184330">
    <property type="component" value="Unassembled WGS sequence"/>
</dbReference>
<dbReference type="EMBL" id="FJOG01000021">
    <property type="protein sequence ID" value="CZR62681.1"/>
    <property type="molecule type" value="Genomic_DNA"/>
</dbReference>
<evidence type="ECO:0000256" key="4">
    <source>
        <dbReference type="SAM" id="MobiDB-lite"/>
    </source>
</evidence>
<evidence type="ECO:0000256" key="2">
    <source>
        <dbReference type="ARBA" id="ARBA00022980"/>
    </source>
</evidence>
<gene>
    <name evidence="5" type="ORF">PAC_12578</name>
</gene>
<keyword evidence="3" id="KW-0687">Ribonucleoprotein</keyword>
<keyword evidence="2" id="KW-0689">Ribosomal protein</keyword>
<feature type="compositionally biased region" description="Low complexity" evidence="4">
    <location>
        <begin position="121"/>
        <end position="130"/>
    </location>
</feature>
<evidence type="ECO:0008006" key="7">
    <source>
        <dbReference type="Google" id="ProtNLM"/>
    </source>
</evidence>